<dbReference type="EMBL" id="WQLA01000004">
    <property type="protein sequence ID" value="MVN91982.1"/>
    <property type="molecule type" value="Genomic_DNA"/>
</dbReference>
<dbReference type="GO" id="GO:0016491">
    <property type="term" value="F:oxidoreductase activity"/>
    <property type="evidence" value="ECO:0007669"/>
    <property type="project" value="InterPro"/>
</dbReference>
<dbReference type="OrthoDB" id="645652at2"/>
<accession>A0A6I4IA71</accession>
<sequence length="202" mass="22634">MDYPQFDILEITPELEYNTNKYQKLKPVKTGESVKHGLPVTVIGALSNFSNAKALPKLSKVLVVYFYSKHWGNVGLEHLKQLNTIRNETKFYDGKIVVVDADGDEDALQQLLWMHNISLPIHSDANATIAGLFGVFSEHSPTWNFYGGIDVNIPLPATYVTDHDFKVAFSYPNENISNTIPVNEVVDAVYRSNNYLAGKRSA</sequence>
<dbReference type="Pfam" id="PF00578">
    <property type="entry name" value="AhpC-TSA"/>
    <property type="match status" value="1"/>
</dbReference>
<dbReference type="Proteomes" id="UP000434850">
    <property type="component" value="Unassembled WGS sequence"/>
</dbReference>
<comment type="caution">
    <text evidence="2">The sequence shown here is derived from an EMBL/GenBank/DDBJ whole genome shotgun (WGS) entry which is preliminary data.</text>
</comment>
<gene>
    <name evidence="2" type="ORF">GO816_12665</name>
</gene>
<dbReference type="InterPro" id="IPR036249">
    <property type="entry name" value="Thioredoxin-like_sf"/>
</dbReference>
<dbReference type="GO" id="GO:0016209">
    <property type="term" value="F:antioxidant activity"/>
    <property type="evidence" value="ECO:0007669"/>
    <property type="project" value="InterPro"/>
</dbReference>
<dbReference type="InterPro" id="IPR000866">
    <property type="entry name" value="AhpC/TSA"/>
</dbReference>
<dbReference type="Gene3D" id="3.40.30.10">
    <property type="entry name" value="Glutaredoxin"/>
    <property type="match status" value="1"/>
</dbReference>
<dbReference type="SUPFAM" id="SSF52833">
    <property type="entry name" value="Thioredoxin-like"/>
    <property type="match status" value="1"/>
</dbReference>
<keyword evidence="3" id="KW-1185">Reference proteome</keyword>
<feature type="domain" description="Alkyl hydroperoxide reductase subunit C/ Thiol specific antioxidant" evidence="1">
    <location>
        <begin position="60"/>
        <end position="168"/>
    </location>
</feature>
<dbReference type="RefSeq" id="WP_157542294.1">
    <property type="nucleotide sequence ID" value="NZ_WQLA01000004.1"/>
</dbReference>
<organism evidence="2 3">
    <name type="scientific">Mucilaginibacter aquatilis</name>
    <dbReference type="NCBI Taxonomy" id="1517760"/>
    <lineage>
        <taxon>Bacteria</taxon>
        <taxon>Pseudomonadati</taxon>
        <taxon>Bacteroidota</taxon>
        <taxon>Sphingobacteriia</taxon>
        <taxon>Sphingobacteriales</taxon>
        <taxon>Sphingobacteriaceae</taxon>
        <taxon>Mucilaginibacter</taxon>
    </lineage>
</organism>
<evidence type="ECO:0000313" key="2">
    <source>
        <dbReference type="EMBL" id="MVN91982.1"/>
    </source>
</evidence>
<proteinExistence type="predicted"/>
<evidence type="ECO:0000259" key="1">
    <source>
        <dbReference type="Pfam" id="PF00578"/>
    </source>
</evidence>
<dbReference type="AlphaFoldDB" id="A0A6I4IA71"/>
<evidence type="ECO:0000313" key="3">
    <source>
        <dbReference type="Proteomes" id="UP000434850"/>
    </source>
</evidence>
<protein>
    <submittedName>
        <fullName evidence="2">Redoxin domain-containing protein</fullName>
    </submittedName>
</protein>
<name>A0A6I4IA71_9SPHI</name>
<reference evidence="2 3" key="1">
    <citation type="submission" date="2019-12" db="EMBL/GenBank/DDBJ databases">
        <title>Mucilaginibacter sp. HME9299 genome sequencing and assembly.</title>
        <authorList>
            <person name="Kang H."/>
            <person name="Kim H."/>
            <person name="Joh K."/>
        </authorList>
    </citation>
    <scope>NUCLEOTIDE SEQUENCE [LARGE SCALE GENOMIC DNA]</scope>
    <source>
        <strain evidence="2 3">HME9299</strain>
    </source>
</reference>